<gene>
    <name evidence="7" type="ORF">BJ878DRAFT_583247</name>
</gene>
<keyword evidence="3" id="KW-0812">Transmembrane</keyword>
<dbReference type="OrthoDB" id="414175at2759"/>
<evidence type="ECO:0000256" key="4">
    <source>
        <dbReference type="ARBA" id="ARBA00022968"/>
    </source>
</evidence>
<reference evidence="7" key="1">
    <citation type="journal article" date="2021" name="IMA Fungus">
        <title>Genomic characterization of three marine fungi, including Emericellopsis atlantica sp. nov. with signatures of a generalist lifestyle and marine biomass degradation.</title>
        <authorList>
            <person name="Hagestad O.C."/>
            <person name="Hou L."/>
            <person name="Andersen J.H."/>
            <person name="Hansen E.H."/>
            <person name="Altermark B."/>
            <person name="Li C."/>
            <person name="Kuhnert E."/>
            <person name="Cox R.J."/>
            <person name="Crous P.W."/>
            <person name="Spatafora J.W."/>
            <person name="Lail K."/>
            <person name="Amirebrahimi M."/>
            <person name="Lipzen A."/>
            <person name="Pangilinan J."/>
            <person name="Andreopoulos W."/>
            <person name="Hayes R.D."/>
            <person name="Ng V."/>
            <person name="Grigoriev I.V."/>
            <person name="Jackson S.A."/>
            <person name="Sutton T.D.S."/>
            <person name="Dobson A.D.W."/>
            <person name="Rama T."/>
        </authorList>
    </citation>
    <scope>NUCLEOTIDE SEQUENCE</scope>
    <source>
        <strain evidence="7">TRa3180A</strain>
    </source>
</reference>
<evidence type="ECO:0000256" key="2">
    <source>
        <dbReference type="ARBA" id="ARBA00006462"/>
    </source>
</evidence>
<dbReference type="PANTHER" id="PTHR23033">
    <property type="entry name" value="BETA1,3-GALACTOSYLTRANSFERASE"/>
    <property type="match status" value="1"/>
</dbReference>
<keyword evidence="8" id="KW-1185">Reference proteome</keyword>
<dbReference type="PANTHER" id="PTHR23033:SF47">
    <property type="entry name" value="APPLE DOMAIN-CONTAINING PROTEIN-RELATED"/>
    <property type="match status" value="1"/>
</dbReference>
<comment type="subcellular location">
    <subcellularLocation>
        <location evidence="1">Membrane</location>
        <topology evidence="1">Single-pass type II membrane protein</topology>
    </subcellularLocation>
</comment>
<dbReference type="InterPro" id="IPR026050">
    <property type="entry name" value="C1GALT1/C1GALT1_chp1"/>
</dbReference>
<keyword evidence="6" id="KW-0472">Membrane</keyword>
<comment type="similarity">
    <text evidence="2">Belongs to the glycosyltransferase 31 family. Beta3-Gal-T subfamily.</text>
</comment>
<evidence type="ECO:0000313" key="8">
    <source>
        <dbReference type="Proteomes" id="UP000887226"/>
    </source>
</evidence>
<dbReference type="GO" id="GO:0016020">
    <property type="term" value="C:membrane"/>
    <property type="evidence" value="ECO:0007669"/>
    <property type="project" value="UniProtKB-SubCell"/>
</dbReference>
<dbReference type="EMBL" id="MU253983">
    <property type="protein sequence ID" value="KAG9243379.1"/>
    <property type="molecule type" value="Genomic_DNA"/>
</dbReference>
<evidence type="ECO:0008006" key="9">
    <source>
        <dbReference type="Google" id="ProtNLM"/>
    </source>
</evidence>
<dbReference type="Proteomes" id="UP000887226">
    <property type="component" value="Unassembled WGS sequence"/>
</dbReference>
<proteinExistence type="inferred from homology"/>
<evidence type="ECO:0000313" key="7">
    <source>
        <dbReference type="EMBL" id="KAG9243379.1"/>
    </source>
</evidence>
<protein>
    <recommendedName>
        <fullName evidence="9">Glycosyltransferase family 31 protein</fullName>
    </recommendedName>
</protein>
<dbReference type="SUPFAM" id="SSF57414">
    <property type="entry name" value="Hairpin loop containing domain-like"/>
    <property type="match status" value="1"/>
</dbReference>
<name>A0A9P7Z0J4_9HELO</name>
<comment type="caution">
    <text evidence="7">The sequence shown here is derived from an EMBL/GenBank/DDBJ whole genome shotgun (WGS) entry which is preliminary data.</text>
</comment>
<dbReference type="AlphaFoldDB" id="A0A9P7Z0J4"/>
<evidence type="ECO:0000256" key="6">
    <source>
        <dbReference type="ARBA" id="ARBA00023136"/>
    </source>
</evidence>
<evidence type="ECO:0000256" key="5">
    <source>
        <dbReference type="ARBA" id="ARBA00022989"/>
    </source>
</evidence>
<accession>A0A9P7Z0J4</accession>
<evidence type="ECO:0000256" key="1">
    <source>
        <dbReference type="ARBA" id="ARBA00004606"/>
    </source>
</evidence>
<keyword evidence="4" id="KW-0735">Signal-anchor</keyword>
<keyword evidence="5" id="KW-1133">Transmembrane helix</keyword>
<organism evidence="7 8">
    <name type="scientific">Calycina marina</name>
    <dbReference type="NCBI Taxonomy" id="1763456"/>
    <lineage>
        <taxon>Eukaryota</taxon>
        <taxon>Fungi</taxon>
        <taxon>Dikarya</taxon>
        <taxon>Ascomycota</taxon>
        <taxon>Pezizomycotina</taxon>
        <taxon>Leotiomycetes</taxon>
        <taxon>Helotiales</taxon>
        <taxon>Pezizellaceae</taxon>
        <taxon>Calycina</taxon>
    </lineage>
</organism>
<dbReference type="Gene3D" id="3.90.550.50">
    <property type="match status" value="1"/>
</dbReference>
<evidence type="ECO:0000256" key="3">
    <source>
        <dbReference type="ARBA" id="ARBA00022692"/>
    </source>
</evidence>
<sequence length="422" mass="48057">MFNCDNQGLHYRCKILWWGVRPLRSSFNWSRASQRIVVSIKTGATEAAAKTPTQMQTTLRCVKNVFLFSDLEQDIGEYHFHDALNTVSPSIVNNNPDFTFYNKQKQLWQSKQNIDILRGFKNPEKNEELAAWTLDKYKFIHVLEKTWAMKPEMDWYLFIDADTYLLWPNLVRWLGTLDPKKKSCFGSEVNIDGTRFAHGGSGIILSRAVMYEIAVINNGTAAAWDLETKERCCGDLVLSLALQKYGTELQDVWPLMSGETQMTMPFGPATPEYWCRPAMSMHHLSPADMKDLSDFEGRRSKTAEPLTHAELFKDLLLKSIHLQQENWDNLASDRGEFGKTGGVTSETATFKECGQACEADPNCFQYSYHGNTCQIGMSVRLGYKRETDSEGVWRSGWNTARLADWVSKQPACEEITFPSQGA</sequence>